<dbReference type="KEGG" id="psco:LY89DRAFT_637838"/>
<dbReference type="Gene3D" id="3.40.640.10">
    <property type="entry name" value="Type I PLP-dependent aspartate aminotransferase-like (Major domain)"/>
    <property type="match status" value="1"/>
</dbReference>
<gene>
    <name evidence="3" type="ORF">LY89DRAFT_637838</name>
</gene>
<dbReference type="Proteomes" id="UP000070700">
    <property type="component" value="Unassembled WGS sequence"/>
</dbReference>
<evidence type="ECO:0000313" key="3">
    <source>
        <dbReference type="EMBL" id="KUJ21837.1"/>
    </source>
</evidence>
<dbReference type="Pfam" id="PF00155">
    <property type="entry name" value="Aminotran_1_2"/>
    <property type="match status" value="1"/>
</dbReference>
<dbReference type="PRINTS" id="PR00753">
    <property type="entry name" value="ACCSYNTHASE"/>
</dbReference>
<evidence type="ECO:0000256" key="1">
    <source>
        <dbReference type="ARBA" id="ARBA00022898"/>
    </source>
</evidence>
<dbReference type="AlphaFoldDB" id="A0A194XQ16"/>
<dbReference type="GO" id="GO:0030170">
    <property type="term" value="F:pyridoxal phosphate binding"/>
    <property type="evidence" value="ECO:0007669"/>
    <property type="project" value="InterPro"/>
</dbReference>
<dbReference type="PANTHER" id="PTHR43795:SF39">
    <property type="entry name" value="AMINOTRANSFERASE CLASS I_CLASSII DOMAIN-CONTAINING PROTEIN"/>
    <property type="match status" value="1"/>
</dbReference>
<dbReference type="InterPro" id="IPR015422">
    <property type="entry name" value="PyrdxlP-dep_Trfase_small"/>
</dbReference>
<accession>A0A194XQ16</accession>
<evidence type="ECO:0000313" key="4">
    <source>
        <dbReference type="Proteomes" id="UP000070700"/>
    </source>
</evidence>
<dbReference type="Gene3D" id="3.90.1150.10">
    <property type="entry name" value="Aspartate Aminotransferase, domain 1"/>
    <property type="match status" value="1"/>
</dbReference>
<keyword evidence="1" id="KW-0663">Pyridoxal phosphate</keyword>
<dbReference type="GO" id="GO:0008483">
    <property type="term" value="F:transaminase activity"/>
    <property type="evidence" value="ECO:0007669"/>
    <property type="project" value="TreeGrafter"/>
</dbReference>
<feature type="domain" description="Aminotransferase class I/classII large" evidence="2">
    <location>
        <begin position="84"/>
        <end position="418"/>
    </location>
</feature>
<protein>
    <submittedName>
        <fullName evidence="3">PLP-dependent transferase</fullName>
    </submittedName>
</protein>
<dbReference type="STRING" id="149040.A0A194XQ16"/>
<proteinExistence type="predicted"/>
<dbReference type="InterPro" id="IPR015421">
    <property type="entry name" value="PyrdxlP-dep_Trfase_major"/>
</dbReference>
<name>A0A194XQ16_MOLSC</name>
<sequence length="427" mass="46821">MLSNRGTKYAQSQDIPWGFAPGGSDRYDKVSNPNGVISFSMAENSLVHQELEDFVPKNVTIPAEAFAYRYSAGGGLRFPIAMANHLNEYFDPHSPVNPDDILTAAGLTAIDEMIAFALGDPGDAVLVSRPIYGRFELDFGNTAGLKIVYTDMEGVDTFAPEIVGKYQKALDASNAMGVKIRFLMIVNPHNPLAGRCYPETTLKEIMKFCQTNDIHLISDEVYALSVYDTESDLPNFTSALSINPSGLIDKDKLHVLSGMSKDFGSVGLRVGSLITQNAELKKAVSANMRFHNPSGMAIAVSTAILENRKFVASFLELARQRLRESRAYTAEVLDKAGIKYEPGNAGFFLYIDLSLYLPDLKSTGPDAERGKEFALAQKLLDGGVGLHPCEEQNDKAGHFRLVFSSFDRDTLAEGLRRLLSVLEIRIS</sequence>
<dbReference type="InterPro" id="IPR004839">
    <property type="entry name" value="Aminotransferase_I/II_large"/>
</dbReference>
<dbReference type="CDD" id="cd00609">
    <property type="entry name" value="AAT_like"/>
    <property type="match status" value="1"/>
</dbReference>
<dbReference type="InterPro" id="IPR050478">
    <property type="entry name" value="Ethylene_sulfur-biosynth"/>
</dbReference>
<dbReference type="RefSeq" id="XP_018076192.1">
    <property type="nucleotide sequence ID" value="XM_018211549.1"/>
</dbReference>
<dbReference type="EMBL" id="KQ947407">
    <property type="protein sequence ID" value="KUJ21837.1"/>
    <property type="molecule type" value="Genomic_DNA"/>
</dbReference>
<dbReference type="SUPFAM" id="SSF53383">
    <property type="entry name" value="PLP-dependent transferases"/>
    <property type="match status" value="1"/>
</dbReference>
<dbReference type="OrthoDB" id="7042322at2759"/>
<dbReference type="PANTHER" id="PTHR43795">
    <property type="entry name" value="BIFUNCTIONAL ASPARTATE AMINOTRANSFERASE AND GLUTAMATE/ASPARTATE-PREPHENATE AMINOTRANSFERASE-RELATED"/>
    <property type="match status" value="1"/>
</dbReference>
<dbReference type="InParanoid" id="A0A194XQ16"/>
<evidence type="ECO:0000259" key="2">
    <source>
        <dbReference type="Pfam" id="PF00155"/>
    </source>
</evidence>
<reference evidence="3 4" key="1">
    <citation type="submission" date="2015-10" db="EMBL/GenBank/DDBJ databases">
        <title>Full genome of DAOMC 229536 Phialocephala scopiformis, a fungal endophyte of spruce producing the potent anti-insectan compound rugulosin.</title>
        <authorList>
            <consortium name="DOE Joint Genome Institute"/>
            <person name="Walker A.K."/>
            <person name="Frasz S.L."/>
            <person name="Seifert K.A."/>
            <person name="Miller J.D."/>
            <person name="Mondo S.J."/>
            <person name="Labutti K."/>
            <person name="Lipzen A."/>
            <person name="Dockter R."/>
            <person name="Kennedy M."/>
            <person name="Grigoriev I.V."/>
            <person name="Spatafora J.W."/>
        </authorList>
    </citation>
    <scope>NUCLEOTIDE SEQUENCE [LARGE SCALE GENOMIC DNA]</scope>
    <source>
        <strain evidence="3 4">CBS 120377</strain>
    </source>
</reference>
<dbReference type="GO" id="GO:0006520">
    <property type="term" value="P:amino acid metabolic process"/>
    <property type="evidence" value="ECO:0007669"/>
    <property type="project" value="TreeGrafter"/>
</dbReference>
<organism evidence="3 4">
    <name type="scientific">Mollisia scopiformis</name>
    <name type="common">Conifer needle endophyte fungus</name>
    <name type="synonym">Phialocephala scopiformis</name>
    <dbReference type="NCBI Taxonomy" id="149040"/>
    <lineage>
        <taxon>Eukaryota</taxon>
        <taxon>Fungi</taxon>
        <taxon>Dikarya</taxon>
        <taxon>Ascomycota</taxon>
        <taxon>Pezizomycotina</taxon>
        <taxon>Leotiomycetes</taxon>
        <taxon>Helotiales</taxon>
        <taxon>Mollisiaceae</taxon>
        <taxon>Mollisia</taxon>
    </lineage>
</organism>
<dbReference type="InterPro" id="IPR015424">
    <property type="entry name" value="PyrdxlP-dep_Trfase"/>
</dbReference>
<keyword evidence="4" id="KW-1185">Reference proteome</keyword>
<dbReference type="GeneID" id="28821275"/>
<keyword evidence="3" id="KW-0808">Transferase</keyword>